<dbReference type="EMBL" id="CP136336">
    <property type="protein sequence ID" value="WOB08230.1"/>
    <property type="molecule type" value="Genomic_DNA"/>
</dbReference>
<feature type="region of interest" description="Disordered" evidence="3">
    <location>
        <begin position="630"/>
        <end position="649"/>
    </location>
</feature>
<keyword evidence="7" id="KW-0808">Transferase</keyword>
<dbReference type="Pfam" id="PF00990">
    <property type="entry name" value="GGDEF"/>
    <property type="match status" value="1"/>
</dbReference>
<dbReference type="RefSeq" id="WP_316700933.1">
    <property type="nucleotide sequence ID" value="NZ_CP136336.1"/>
</dbReference>
<dbReference type="SUPFAM" id="SSF55073">
    <property type="entry name" value="Nucleotide cyclase"/>
    <property type="match status" value="1"/>
</dbReference>
<sequence>MRHVVSLLVLWSVLWPSVGAANDAAAGLRGLVEQSQAQVKVDPERSRKLAEQALQQLAGLPDADLQVRAHLLLCDYHSERDGAAAQRHVAEARALLPQLKRRGLAAGVLGCEGTLQEAAGENTRAIELYEQQVALAEKTQDDEMQADALFNRGHLRGVRGEFASGLADLKRSRALFERLQMPFHALTVENTIAILYNRMGDHVQARHYYESALKAQAAAGLQREQAVTQYNLGRSLENLREWDAAQQAFDSVLKLSRELSYPRGIAYALRGQAAVQNARNEPTVALALLDQATEVQKTLPDARLRAQIQLQRGIALRLLHRLPESAAALHEALKVFSDGESLAEQAATHGALSQTLAEMGDWRGAFEQQSRFKAATDQVLTRQLDERFATLKVEYDNAARDREMALLQQSQKVTEHALVQERLAGRLLSAVIVLAGILLVVLGVLLWRHRRTSATMRGLAMTDELTGLPNRRAALTELEAQMAKAEPNCALLLADIDLFKAINDNHGHLAGDQILRAVAEAVRAIGGDVKSPAACLSRFGGEEFIAVLPKVSLDDALVAAERFRERVAALDVSRHTPGRSVTISVGVTRLAPGDTLSSLLRRADEALYAAKDGGRNCVVSRVVSRVAPEPVVNDAGDEEGEATPSVLPA</sequence>
<dbReference type="InterPro" id="IPR043128">
    <property type="entry name" value="Rev_trsase/Diguanyl_cyclase"/>
</dbReference>
<evidence type="ECO:0000259" key="6">
    <source>
        <dbReference type="PROSITE" id="PS50887"/>
    </source>
</evidence>
<keyword evidence="4" id="KW-1133">Transmembrane helix</keyword>
<evidence type="ECO:0000313" key="7">
    <source>
        <dbReference type="EMBL" id="WOB08230.1"/>
    </source>
</evidence>
<feature type="domain" description="GGDEF" evidence="6">
    <location>
        <begin position="487"/>
        <end position="623"/>
    </location>
</feature>
<name>A0ABZ0CTC8_9BURK</name>
<accession>A0ABZ0CTC8</accession>
<comment type="catalytic activity">
    <reaction evidence="2">
        <text>2 GTP = 3',3'-c-di-GMP + 2 diphosphate</text>
        <dbReference type="Rhea" id="RHEA:24898"/>
        <dbReference type="ChEBI" id="CHEBI:33019"/>
        <dbReference type="ChEBI" id="CHEBI:37565"/>
        <dbReference type="ChEBI" id="CHEBI:58805"/>
        <dbReference type="EC" id="2.7.7.65"/>
    </reaction>
</comment>
<dbReference type="InterPro" id="IPR011990">
    <property type="entry name" value="TPR-like_helical_dom_sf"/>
</dbReference>
<dbReference type="PROSITE" id="PS50887">
    <property type="entry name" value="GGDEF"/>
    <property type="match status" value="1"/>
</dbReference>
<dbReference type="GO" id="GO:0052621">
    <property type="term" value="F:diguanylate cyclase activity"/>
    <property type="evidence" value="ECO:0007669"/>
    <property type="project" value="UniProtKB-EC"/>
</dbReference>
<reference evidence="7 8" key="1">
    <citation type="submission" date="2023-10" db="EMBL/GenBank/DDBJ databases">
        <title>Bacteria for the degradation of biodegradable plastic PBAT(Polybutylene adipate terephthalate).</title>
        <authorList>
            <person name="Weon H.-Y."/>
            <person name="Yeon J."/>
        </authorList>
    </citation>
    <scope>NUCLEOTIDE SEQUENCE [LARGE SCALE GENOMIC DNA]</scope>
    <source>
        <strain evidence="7 8">SBD 7-3</strain>
    </source>
</reference>
<dbReference type="InterPro" id="IPR000160">
    <property type="entry name" value="GGDEF_dom"/>
</dbReference>
<keyword evidence="5" id="KW-0732">Signal</keyword>
<gene>
    <name evidence="7" type="ORF">RXV79_25430</name>
</gene>
<evidence type="ECO:0000313" key="8">
    <source>
        <dbReference type="Proteomes" id="UP001303946"/>
    </source>
</evidence>
<dbReference type="EC" id="2.7.7.65" evidence="1"/>
<feature type="transmembrane region" description="Helical" evidence="4">
    <location>
        <begin position="427"/>
        <end position="447"/>
    </location>
</feature>
<feature type="signal peptide" evidence="5">
    <location>
        <begin position="1"/>
        <end position="20"/>
    </location>
</feature>
<dbReference type="SUPFAM" id="SSF48452">
    <property type="entry name" value="TPR-like"/>
    <property type="match status" value="1"/>
</dbReference>
<dbReference type="InterPro" id="IPR019734">
    <property type="entry name" value="TPR_rpt"/>
</dbReference>
<dbReference type="Proteomes" id="UP001303946">
    <property type="component" value="Chromosome"/>
</dbReference>
<keyword evidence="4" id="KW-0472">Membrane</keyword>
<keyword evidence="8" id="KW-1185">Reference proteome</keyword>
<dbReference type="NCBIfam" id="TIGR00254">
    <property type="entry name" value="GGDEF"/>
    <property type="match status" value="1"/>
</dbReference>
<dbReference type="Gene3D" id="3.30.70.270">
    <property type="match status" value="1"/>
</dbReference>
<organism evidence="7 8">
    <name type="scientific">Piscinibacter gummiphilus</name>
    <dbReference type="NCBI Taxonomy" id="946333"/>
    <lineage>
        <taxon>Bacteria</taxon>
        <taxon>Pseudomonadati</taxon>
        <taxon>Pseudomonadota</taxon>
        <taxon>Betaproteobacteria</taxon>
        <taxon>Burkholderiales</taxon>
        <taxon>Sphaerotilaceae</taxon>
        <taxon>Piscinibacter</taxon>
    </lineage>
</organism>
<dbReference type="InterPro" id="IPR029787">
    <property type="entry name" value="Nucleotide_cyclase"/>
</dbReference>
<dbReference type="InterPro" id="IPR050469">
    <property type="entry name" value="Diguanylate_Cyclase"/>
</dbReference>
<keyword evidence="4" id="KW-0812">Transmembrane</keyword>
<evidence type="ECO:0000256" key="4">
    <source>
        <dbReference type="SAM" id="Phobius"/>
    </source>
</evidence>
<evidence type="ECO:0000256" key="5">
    <source>
        <dbReference type="SAM" id="SignalP"/>
    </source>
</evidence>
<protein>
    <recommendedName>
        <fullName evidence="1">diguanylate cyclase</fullName>
        <ecNumber evidence="1">2.7.7.65</ecNumber>
    </recommendedName>
</protein>
<dbReference type="Gene3D" id="1.25.40.10">
    <property type="entry name" value="Tetratricopeptide repeat domain"/>
    <property type="match status" value="2"/>
</dbReference>
<proteinExistence type="predicted"/>
<dbReference type="SMART" id="SM00028">
    <property type="entry name" value="TPR"/>
    <property type="match status" value="6"/>
</dbReference>
<evidence type="ECO:0000256" key="3">
    <source>
        <dbReference type="SAM" id="MobiDB-lite"/>
    </source>
</evidence>
<dbReference type="Pfam" id="PF13424">
    <property type="entry name" value="TPR_12"/>
    <property type="match status" value="1"/>
</dbReference>
<evidence type="ECO:0000256" key="2">
    <source>
        <dbReference type="ARBA" id="ARBA00034247"/>
    </source>
</evidence>
<feature type="chain" id="PRO_5046252067" description="diguanylate cyclase" evidence="5">
    <location>
        <begin position="21"/>
        <end position="649"/>
    </location>
</feature>
<dbReference type="PANTHER" id="PTHR45138:SF9">
    <property type="entry name" value="DIGUANYLATE CYCLASE DGCM-RELATED"/>
    <property type="match status" value="1"/>
</dbReference>
<dbReference type="PANTHER" id="PTHR45138">
    <property type="entry name" value="REGULATORY COMPONENTS OF SENSORY TRANSDUCTION SYSTEM"/>
    <property type="match status" value="1"/>
</dbReference>
<dbReference type="SMART" id="SM00267">
    <property type="entry name" value="GGDEF"/>
    <property type="match status" value="1"/>
</dbReference>
<dbReference type="CDD" id="cd01949">
    <property type="entry name" value="GGDEF"/>
    <property type="match status" value="1"/>
</dbReference>
<keyword evidence="7" id="KW-0548">Nucleotidyltransferase</keyword>
<evidence type="ECO:0000256" key="1">
    <source>
        <dbReference type="ARBA" id="ARBA00012528"/>
    </source>
</evidence>